<keyword evidence="2" id="KW-0812">Transmembrane</keyword>
<evidence type="ECO:0000256" key="1">
    <source>
        <dbReference type="SAM" id="Coils"/>
    </source>
</evidence>
<gene>
    <name evidence="4" type="ORF">LCGC14_0457520</name>
</gene>
<keyword evidence="2" id="KW-1133">Transmembrane helix</keyword>
<evidence type="ECO:0000256" key="2">
    <source>
        <dbReference type="SAM" id="Phobius"/>
    </source>
</evidence>
<organism evidence="4">
    <name type="scientific">marine sediment metagenome</name>
    <dbReference type="NCBI Taxonomy" id="412755"/>
    <lineage>
        <taxon>unclassified sequences</taxon>
        <taxon>metagenomes</taxon>
        <taxon>ecological metagenomes</taxon>
    </lineage>
</organism>
<accession>A0A0F9VPY0</accession>
<feature type="coiled-coil region" evidence="1">
    <location>
        <begin position="155"/>
        <end position="182"/>
    </location>
</feature>
<keyword evidence="1" id="KW-0175">Coiled coil</keyword>
<proteinExistence type="predicted"/>
<feature type="transmembrane region" description="Helical" evidence="2">
    <location>
        <begin position="6"/>
        <end position="22"/>
    </location>
</feature>
<comment type="caution">
    <text evidence="4">The sequence shown here is derived from an EMBL/GenBank/DDBJ whole genome shotgun (WGS) entry which is preliminary data.</text>
</comment>
<name>A0A0F9VPY0_9ZZZZ</name>
<sequence>MKYFTYSAISIMAIAVISLFYLKKPDGQTWLSASSISSESQQIKEKMVALSSNTLDQAVQGVKQAGDKIASSISDESMPESTTSSSKIFKWQDETGQWHFSDTPNPHAKSIEVKLDPKDITVIAAEDTSILNTSPSTNTMSAAPEGISILSPDSVKKLFNDAENVKDKLEKRNKEINNLSAL</sequence>
<keyword evidence="2" id="KW-0472">Membrane</keyword>
<dbReference type="EMBL" id="LAZR01000465">
    <property type="protein sequence ID" value="KKN67803.1"/>
    <property type="molecule type" value="Genomic_DNA"/>
</dbReference>
<dbReference type="AlphaFoldDB" id="A0A0F9VPY0"/>
<evidence type="ECO:0000313" key="4">
    <source>
        <dbReference type="EMBL" id="KKN67803.1"/>
    </source>
</evidence>
<evidence type="ECO:0000259" key="3">
    <source>
        <dbReference type="Pfam" id="PF13511"/>
    </source>
</evidence>
<dbReference type="InterPro" id="IPR025392">
    <property type="entry name" value="DUF4124"/>
</dbReference>
<reference evidence="4" key="1">
    <citation type="journal article" date="2015" name="Nature">
        <title>Complex archaea that bridge the gap between prokaryotes and eukaryotes.</title>
        <authorList>
            <person name="Spang A."/>
            <person name="Saw J.H."/>
            <person name="Jorgensen S.L."/>
            <person name="Zaremba-Niedzwiedzka K."/>
            <person name="Martijn J."/>
            <person name="Lind A.E."/>
            <person name="van Eijk R."/>
            <person name="Schleper C."/>
            <person name="Guy L."/>
            <person name="Ettema T.J."/>
        </authorList>
    </citation>
    <scope>NUCLEOTIDE SEQUENCE</scope>
</reference>
<feature type="domain" description="DUF4124" evidence="3">
    <location>
        <begin position="85"/>
        <end position="117"/>
    </location>
</feature>
<dbReference type="Pfam" id="PF13511">
    <property type="entry name" value="DUF4124"/>
    <property type="match status" value="1"/>
</dbReference>
<protein>
    <recommendedName>
        <fullName evidence="3">DUF4124 domain-containing protein</fullName>
    </recommendedName>
</protein>